<comment type="caution">
    <text evidence="7">The sequence shown here is derived from an EMBL/GenBank/DDBJ whole genome shotgun (WGS) entry which is preliminary data.</text>
</comment>
<feature type="region of interest" description="Disordered" evidence="5">
    <location>
        <begin position="519"/>
        <end position="595"/>
    </location>
</feature>
<dbReference type="OrthoDB" id="668540at2759"/>
<gene>
    <name evidence="7" type="ORF">WR25_26697</name>
</gene>
<evidence type="ECO:0000256" key="3">
    <source>
        <dbReference type="ARBA" id="ARBA00022782"/>
    </source>
</evidence>
<reference evidence="7 8" key="1">
    <citation type="journal article" date="2017" name="Curr. Biol.">
        <title>Genome architecture and evolution of a unichromosomal asexual nematode.</title>
        <authorList>
            <person name="Fradin H."/>
            <person name="Zegar C."/>
            <person name="Gutwein M."/>
            <person name="Lucas J."/>
            <person name="Kovtun M."/>
            <person name="Corcoran D."/>
            <person name="Baugh L.R."/>
            <person name="Kiontke K."/>
            <person name="Gunsalus K."/>
            <person name="Fitch D.H."/>
            <person name="Piano F."/>
        </authorList>
    </citation>
    <scope>NUCLEOTIDE SEQUENCE [LARGE SCALE GENOMIC DNA]</scope>
    <source>
        <strain evidence="7">PF1309</strain>
    </source>
</reference>
<evidence type="ECO:0000256" key="5">
    <source>
        <dbReference type="SAM" id="MobiDB-lite"/>
    </source>
</evidence>
<dbReference type="PANTHER" id="PTHR12537:SF112">
    <property type="entry name" value="FEM-3 MRNA-BINDING FACTOR 1-RELATED"/>
    <property type="match status" value="1"/>
</dbReference>
<dbReference type="GO" id="GO:0005634">
    <property type="term" value="C:nucleus"/>
    <property type="evidence" value="ECO:0007669"/>
    <property type="project" value="TreeGrafter"/>
</dbReference>
<dbReference type="Gene3D" id="1.25.10.10">
    <property type="entry name" value="Leucine-rich Repeat Variant"/>
    <property type="match status" value="1"/>
</dbReference>
<evidence type="ECO:0000256" key="2">
    <source>
        <dbReference type="ARBA" id="ARBA00022737"/>
    </source>
</evidence>
<feature type="repeat" description="Pumilio" evidence="4">
    <location>
        <begin position="357"/>
        <end position="394"/>
    </location>
</feature>
<dbReference type="EMBL" id="LIAE01007040">
    <property type="protein sequence ID" value="PAV82580.1"/>
    <property type="molecule type" value="Genomic_DNA"/>
</dbReference>
<keyword evidence="2" id="KW-0677">Repeat</keyword>
<feature type="compositionally biased region" description="Low complexity" evidence="5">
    <location>
        <begin position="117"/>
        <end position="131"/>
    </location>
</feature>
<sequence length="595" mass="65321">MCEIAGKSTNSDIFHSMMTHKRAFPNKNRLSLQPPSANGTLSVRYSMPIVGSPPNLSSLPYFSSNLHNSSAFSNLHLGKSLDSPRHLLDSFDSNSSAPALLARSMASMGLSDRSSDSHGNSSSSGGQPLLSPSAMARTTLPSWAFDDAGNITASLADIILRGQLCTFACDKIGCHYLQEHYPKVGTSERSALIEQALVSATNFDQLCGDVFANFFLQCVIANAAKDKDMHEQDLIVANLKRDLSNRALSRYSCRVVQKAVECLDTNLTAALMIELTKANLVPLCVDQNANHVIQKMVMVYPSQLWCFLVDNLLQNPEKILSISENKYGCRVIQLIIEQLCERSKESICVSRLNGLMAVVMKNCSRMASNEFANYVVQHIIKTGPLAEYRNAIIDQCLLRNLLSMSQEKYASHVVETAFENAPSMLLKEMMEEIFDGSGIKLPDMADRMEWLRKMQRRILDNEARLSRYSSGKKIIDTLRALPIGSNSTFSVAGSASYSISPSASASLSPFFRQPSLFAHSHSHSQSSSPRSLSASPPSGHGSLISSPQLPPSILGLHQQQHAHSVNSPMVGSYSSHHHQQQQQEHRSASALMPIF</sequence>
<keyword evidence="1" id="KW-0217">Developmental protein</keyword>
<dbReference type="AlphaFoldDB" id="A0A2A2L8S4"/>
<feature type="compositionally biased region" description="Polar residues" evidence="5">
    <location>
        <begin position="557"/>
        <end position="569"/>
    </location>
</feature>
<feature type="region of interest" description="Disordered" evidence="5">
    <location>
        <begin position="110"/>
        <end position="131"/>
    </location>
</feature>
<dbReference type="GO" id="GO:0010608">
    <property type="term" value="P:post-transcriptional regulation of gene expression"/>
    <property type="evidence" value="ECO:0007669"/>
    <property type="project" value="TreeGrafter"/>
</dbReference>
<feature type="repeat" description="Pumilio" evidence="4">
    <location>
        <begin position="396"/>
        <end position="431"/>
    </location>
</feature>
<evidence type="ECO:0000256" key="1">
    <source>
        <dbReference type="ARBA" id="ARBA00022473"/>
    </source>
</evidence>
<dbReference type="InterPro" id="IPR001313">
    <property type="entry name" value="Pumilio_RNA-bd_rpt"/>
</dbReference>
<dbReference type="Pfam" id="PF00806">
    <property type="entry name" value="PUF"/>
    <property type="match status" value="6"/>
</dbReference>
<dbReference type="InterPro" id="IPR016024">
    <property type="entry name" value="ARM-type_fold"/>
</dbReference>
<dbReference type="STRING" id="2018661.A0A2A2L8S4"/>
<dbReference type="GO" id="GO:0030154">
    <property type="term" value="P:cell differentiation"/>
    <property type="evidence" value="ECO:0007669"/>
    <property type="project" value="UniProtKB-KW"/>
</dbReference>
<protein>
    <recommendedName>
        <fullName evidence="6">PUM-HD domain-containing protein</fullName>
    </recommendedName>
</protein>
<feature type="compositionally biased region" description="Low complexity" evidence="5">
    <location>
        <begin position="519"/>
        <end position="556"/>
    </location>
</feature>
<feature type="domain" description="PUM-HD" evidence="6">
    <location>
        <begin position="136"/>
        <end position="503"/>
    </location>
</feature>
<keyword evidence="3" id="KW-0221">Differentiation</keyword>
<dbReference type="GO" id="GO:0003730">
    <property type="term" value="F:mRNA 3'-UTR binding"/>
    <property type="evidence" value="ECO:0007669"/>
    <property type="project" value="TreeGrafter"/>
</dbReference>
<dbReference type="InterPro" id="IPR011989">
    <property type="entry name" value="ARM-like"/>
</dbReference>
<keyword evidence="8" id="KW-1185">Reference proteome</keyword>
<evidence type="ECO:0000313" key="8">
    <source>
        <dbReference type="Proteomes" id="UP000218231"/>
    </source>
</evidence>
<dbReference type="PROSITE" id="PS50303">
    <property type="entry name" value="PUM_HD"/>
    <property type="match status" value="1"/>
</dbReference>
<evidence type="ECO:0000313" key="7">
    <source>
        <dbReference type="EMBL" id="PAV82580.1"/>
    </source>
</evidence>
<dbReference type="InterPro" id="IPR033133">
    <property type="entry name" value="PUM-HD"/>
</dbReference>
<name>A0A2A2L8S4_9BILA</name>
<evidence type="ECO:0000259" key="6">
    <source>
        <dbReference type="PROSITE" id="PS50303"/>
    </source>
</evidence>
<organism evidence="7 8">
    <name type="scientific">Diploscapter pachys</name>
    <dbReference type="NCBI Taxonomy" id="2018661"/>
    <lineage>
        <taxon>Eukaryota</taxon>
        <taxon>Metazoa</taxon>
        <taxon>Ecdysozoa</taxon>
        <taxon>Nematoda</taxon>
        <taxon>Chromadorea</taxon>
        <taxon>Rhabditida</taxon>
        <taxon>Rhabditina</taxon>
        <taxon>Rhabditomorpha</taxon>
        <taxon>Rhabditoidea</taxon>
        <taxon>Rhabditidae</taxon>
        <taxon>Diploscapter</taxon>
    </lineage>
</organism>
<evidence type="ECO:0000256" key="4">
    <source>
        <dbReference type="PROSITE-ProRule" id="PRU00317"/>
    </source>
</evidence>
<dbReference type="GO" id="GO:0005737">
    <property type="term" value="C:cytoplasm"/>
    <property type="evidence" value="ECO:0007669"/>
    <property type="project" value="TreeGrafter"/>
</dbReference>
<dbReference type="SMART" id="SM00025">
    <property type="entry name" value="Pumilio"/>
    <property type="match status" value="7"/>
</dbReference>
<dbReference type="Proteomes" id="UP000218231">
    <property type="component" value="Unassembled WGS sequence"/>
</dbReference>
<feature type="repeat" description="Pumilio" evidence="4">
    <location>
        <begin position="311"/>
        <end position="349"/>
    </location>
</feature>
<dbReference type="SUPFAM" id="SSF48371">
    <property type="entry name" value="ARM repeat"/>
    <property type="match status" value="1"/>
</dbReference>
<proteinExistence type="predicted"/>
<dbReference type="PANTHER" id="PTHR12537">
    <property type="entry name" value="RNA BINDING PROTEIN PUMILIO-RELATED"/>
    <property type="match status" value="1"/>
</dbReference>
<feature type="repeat" description="Pumilio" evidence="4">
    <location>
        <begin position="274"/>
        <end position="310"/>
    </location>
</feature>
<accession>A0A2A2L8S4</accession>
<dbReference type="PROSITE" id="PS50302">
    <property type="entry name" value="PUM"/>
    <property type="match status" value="4"/>
</dbReference>